<dbReference type="Proteomes" id="UP000821865">
    <property type="component" value="Chromosome 1"/>
</dbReference>
<accession>A0ACB8E126</accession>
<comment type="caution">
    <text evidence="1">The sequence shown here is derived from an EMBL/GenBank/DDBJ whole genome shotgun (WGS) entry which is preliminary data.</text>
</comment>
<gene>
    <name evidence="1" type="ORF">HPB49_015411</name>
</gene>
<dbReference type="EMBL" id="CM023470">
    <property type="protein sequence ID" value="KAH7980377.1"/>
    <property type="molecule type" value="Genomic_DNA"/>
</dbReference>
<sequence>MEQNTRGYLLSVYDWDDEEQLSLHVGENSTFALRSANGNGSTVYSAVFTEPFNDGKRVFLCNVVRGVNFTVLFAY</sequence>
<keyword evidence="2" id="KW-1185">Reference proteome</keyword>
<protein>
    <submittedName>
        <fullName evidence="1">Uncharacterized protein</fullName>
    </submittedName>
</protein>
<evidence type="ECO:0000313" key="2">
    <source>
        <dbReference type="Proteomes" id="UP000821865"/>
    </source>
</evidence>
<reference evidence="1" key="1">
    <citation type="submission" date="2020-05" db="EMBL/GenBank/DDBJ databases">
        <title>Large-scale comparative analyses of tick genomes elucidate their genetic diversity and vector capacities.</title>
        <authorList>
            <person name="Jia N."/>
            <person name="Wang J."/>
            <person name="Shi W."/>
            <person name="Du L."/>
            <person name="Sun Y."/>
            <person name="Zhan W."/>
            <person name="Jiang J."/>
            <person name="Wang Q."/>
            <person name="Zhang B."/>
            <person name="Ji P."/>
            <person name="Sakyi L.B."/>
            <person name="Cui X."/>
            <person name="Yuan T."/>
            <person name="Jiang B."/>
            <person name="Yang W."/>
            <person name="Lam T.T.-Y."/>
            <person name="Chang Q."/>
            <person name="Ding S."/>
            <person name="Wang X."/>
            <person name="Zhu J."/>
            <person name="Ruan X."/>
            <person name="Zhao L."/>
            <person name="Wei J."/>
            <person name="Que T."/>
            <person name="Du C."/>
            <person name="Cheng J."/>
            <person name="Dai P."/>
            <person name="Han X."/>
            <person name="Huang E."/>
            <person name="Gao Y."/>
            <person name="Liu J."/>
            <person name="Shao H."/>
            <person name="Ye R."/>
            <person name="Li L."/>
            <person name="Wei W."/>
            <person name="Wang X."/>
            <person name="Wang C."/>
            <person name="Yang T."/>
            <person name="Huo Q."/>
            <person name="Li W."/>
            <person name="Guo W."/>
            <person name="Chen H."/>
            <person name="Zhou L."/>
            <person name="Ni X."/>
            <person name="Tian J."/>
            <person name="Zhou Y."/>
            <person name="Sheng Y."/>
            <person name="Liu T."/>
            <person name="Pan Y."/>
            <person name="Xia L."/>
            <person name="Li J."/>
            <person name="Zhao F."/>
            <person name="Cao W."/>
        </authorList>
    </citation>
    <scope>NUCLEOTIDE SEQUENCE</scope>
    <source>
        <strain evidence="1">Dsil-2018</strain>
    </source>
</reference>
<name>A0ACB8E126_DERSI</name>
<organism evidence="1 2">
    <name type="scientific">Dermacentor silvarum</name>
    <name type="common">Tick</name>
    <dbReference type="NCBI Taxonomy" id="543639"/>
    <lineage>
        <taxon>Eukaryota</taxon>
        <taxon>Metazoa</taxon>
        <taxon>Ecdysozoa</taxon>
        <taxon>Arthropoda</taxon>
        <taxon>Chelicerata</taxon>
        <taxon>Arachnida</taxon>
        <taxon>Acari</taxon>
        <taxon>Parasitiformes</taxon>
        <taxon>Ixodida</taxon>
        <taxon>Ixodoidea</taxon>
        <taxon>Ixodidae</taxon>
        <taxon>Rhipicephalinae</taxon>
        <taxon>Dermacentor</taxon>
    </lineage>
</organism>
<evidence type="ECO:0000313" key="1">
    <source>
        <dbReference type="EMBL" id="KAH7980377.1"/>
    </source>
</evidence>
<proteinExistence type="predicted"/>